<name>A0ACC2LRA2_PERAE</name>
<evidence type="ECO:0000313" key="1">
    <source>
        <dbReference type="EMBL" id="KAJ8635556.1"/>
    </source>
</evidence>
<dbReference type="Proteomes" id="UP001234297">
    <property type="component" value="Chromosome 3"/>
</dbReference>
<protein>
    <submittedName>
        <fullName evidence="1">Uncharacterized protein</fullName>
    </submittedName>
</protein>
<sequence>MLFLMLLIVFLLGVVDGRLSPMKKLEIKKQLKLLNKPAVKTIKVVVTIIFPLLIVEVERVGFAKVQFCRIENGLEQSKIGGGIFSKISKTTSEGRAEKRLSEGRRSGEVAGRRYLVGGRTGTKLIWGDMAEGVIKTAACAGVFSRLGFILKGHLVERWPAERHSEQGRSPANKFPNSRVREGLFTRVNHLDGDLDSKPAVKQNRRGNDWRGIENGVGEAAGIGFGRGVRGRCGFAYGIKKKKIEVVVEKEKLVRVPREVGNWRQG</sequence>
<gene>
    <name evidence="1" type="ORF">MRB53_009823</name>
</gene>
<proteinExistence type="predicted"/>
<evidence type="ECO:0000313" key="2">
    <source>
        <dbReference type="Proteomes" id="UP001234297"/>
    </source>
</evidence>
<comment type="caution">
    <text evidence="1">The sequence shown here is derived from an EMBL/GenBank/DDBJ whole genome shotgun (WGS) entry which is preliminary data.</text>
</comment>
<organism evidence="1 2">
    <name type="scientific">Persea americana</name>
    <name type="common">Avocado</name>
    <dbReference type="NCBI Taxonomy" id="3435"/>
    <lineage>
        <taxon>Eukaryota</taxon>
        <taxon>Viridiplantae</taxon>
        <taxon>Streptophyta</taxon>
        <taxon>Embryophyta</taxon>
        <taxon>Tracheophyta</taxon>
        <taxon>Spermatophyta</taxon>
        <taxon>Magnoliopsida</taxon>
        <taxon>Magnoliidae</taxon>
        <taxon>Laurales</taxon>
        <taxon>Lauraceae</taxon>
        <taxon>Persea</taxon>
    </lineage>
</organism>
<accession>A0ACC2LRA2</accession>
<keyword evidence="2" id="KW-1185">Reference proteome</keyword>
<reference evidence="1 2" key="1">
    <citation type="journal article" date="2022" name="Hortic Res">
        <title>A haplotype resolved chromosomal level avocado genome allows analysis of novel avocado genes.</title>
        <authorList>
            <person name="Nath O."/>
            <person name="Fletcher S.J."/>
            <person name="Hayward A."/>
            <person name="Shaw L.M."/>
            <person name="Masouleh A.K."/>
            <person name="Furtado A."/>
            <person name="Henry R.J."/>
            <person name="Mitter N."/>
        </authorList>
    </citation>
    <scope>NUCLEOTIDE SEQUENCE [LARGE SCALE GENOMIC DNA]</scope>
    <source>
        <strain evidence="2">cv. Hass</strain>
    </source>
</reference>
<dbReference type="EMBL" id="CM056811">
    <property type="protein sequence ID" value="KAJ8635556.1"/>
    <property type="molecule type" value="Genomic_DNA"/>
</dbReference>